<dbReference type="Gene3D" id="6.20.200.20">
    <property type="match status" value="1"/>
</dbReference>
<proteinExistence type="predicted"/>
<dbReference type="PROSITE" id="PS01187">
    <property type="entry name" value="EGF_CA"/>
    <property type="match status" value="1"/>
</dbReference>
<dbReference type="InterPro" id="IPR000152">
    <property type="entry name" value="EGF-type_Asp/Asn_hydroxyl_site"/>
</dbReference>
<evidence type="ECO:0000256" key="5">
    <source>
        <dbReference type="ARBA" id="ARBA00023180"/>
    </source>
</evidence>
<dbReference type="GO" id="GO:0005737">
    <property type="term" value="C:cytoplasm"/>
    <property type="evidence" value="ECO:0007669"/>
    <property type="project" value="TreeGrafter"/>
</dbReference>
<reference evidence="9 10" key="1">
    <citation type="submission" date="2019-06" db="EMBL/GenBank/DDBJ databases">
        <title>Draft genomes of female and male turbot (Scophthalmus maximus).</title>
        <authorList>
            <person name="Xu H."/>
            <person name="Xu X.-W."/>
            <person name="Shao C."/>
            <person name="Chen S."/>
        </authorList>
    </citation>
    <scope>NUCLEOTIDE SEQUENCE [LARGE SCALE GENOMIC DNA]</scope>
    <source>
        <strain evidence="9">Ysfricsl-2016a</strain>
        <tissue evidence="9">Blood</tissue>
    </source>
</reference>
<dbReference type="SUPFAM" id="SSF57603">
    <property type="entry name" value="FnI-like domain"/>
    <property type="match status" value="1"/>
</dbReference>
<feature type="domain" description="EGF-like" evidence="7">
    <location>
        <begin position="6"/>
        <end position="38"/>
    </location>
</feature>
<dbReference type="PANTHER" id="PTHR24042">
    <property type="entry name" value="NEL HOMOLOG"/>
    <property type="match status" value="1"/>
</dbReference>
<comment type="caution">
    <text evidence="6">Lacks conserved residue(s) required for the propagation of feature annotation.</text>
</comment>
<dbReference type="InterPro" id="IPR001007">
    <property type="entry name" value="VWF_dom"/>
</dbReference>
<dbReference type="PROSITE" id="PS01186">
    <property type="entry name" value="EGF_2"/>
    <property type="match status" value="1"/>
</dbReference>
<dbReference type="GO" id="GO:0008201">
    <property type="term" value="F:heparin binding"/>
    <property type="evidence" value="ECO:0007669"/>
    <property type="project" value="TreeGrafter"/>
</dbReference>
<feature type="disulfide bond" evidence="6">
    <location>
        <begin position="10"/>
        <end position="20"/>
    </location>
</feature>
<protein>
    <recommendedName>
        <fullName evidence="11">Protein kinase C-binding protein NELL1-like</fullName>
    </recommendedName>
</protein>
<feature type="domain" description="EGF-like" evidence="7">
    <location>
        <begin position="40"/>
        <end position="78"/>
    </location>
</feature>
<organism evidence="9 10">
    <name type="scientific">Scophthalmus maximus</name>
    <name type="common">Turbot</name>
    <name type="synonym">Psetta maxima</name>
    <dbReference type="NCBI Taxonomy" id="52904"/>
    <lineage>
        <taxon>Eukaryota</taxon>
        <taxon>Metazoa</taxon>
        <taxon>Chordata</taxon>
        <taxon>Craniata</taxon>
        <taxon>Vertebrata</taxon>
        <taxon>Euteleostomi</taxon>
        <taxon>Actinopterygii</taxon>
        <taxon>Neopterygii</taxon>
        <taxon>Teleostei</taxon>
        <taxon>Neoteleostei</taxon>
        <taxon>Acanthomorphata</taxon>
        <taxon>Carangaria</taxon>
        <taxon>Pleuronectiformes</taxon>
        <taxon>Pleuronectoidei</taxon>
        <taxon>Scophthalmidae</taxon>
        <taxon>Scophthalmus</taxon>
    </lineage>
</organism>
<dbReference type="PROSITE" id="PS00022">
    <property type="entry name" value="EGF_1"/>
    <property type="match status" value="1"/>
</dbReference>
<dbReference type="SMART" id="SM00179">
    <property type="entry name" value="EGF_CA"/>
    <property type="match status" value="1"/>
</dbReference>
<keyword evidence="1 6" id="KW-0245">EGF-like domain</keyword>
<dbReference type="GO" id="GO:0045778">
    <property type="term" value="P:positive regulation of ossification"/>
    <property type="evidence" value="ECO:0007669"/>
    <property type="project" value="TreeGrafter"/>
</dbReference>
<dbReference type="SMART" id="SM00214">
    <property type="entry name" value="VWC"/>
    <property type="match status" value="1"/>
</dbReference>
<dbReference type="PROSITE" id="PS50184">
    <property type="entry name" value="VWFC_2"/>
    <property type="match status" value="1"/>
</dbReference>
<dbReference type="Gene3D" id="2.10.25.10">
    <property type="entry name" value="Laminin"/>
    <property type="match status" value="2"/>
</dbReference>
<dbReference type="SMART" id="SM00181">
    <property type="entry name" value="EGF"/>
    <property type="match status" value="2"/>
</dbReference>
<dbReference type="PROSITE" id="PS00010">
    <property type="entry name" value="ASX_HYDROXYL"/>
    <property type="match status" value="1"/>
</dbReference>
<evidence type="ECO:0000256" key="4">
    <source>
        <dbReference type="ARBA" id="ARBA00023157"/>
    </source>
</evidence>
<dbReference type="InterPro" id="IPR000742">
    <property type="entry name" value="EGF"/>
</dbReference>
<sequence length="298" mass="32856">MLLTWSQSFCEEGCRSGGICVSPNTCVCPSGFTGRRCETDIDECAEGLIECHNHSRCVNLPGWYHCECRSGFHDNGSYLLDGSSCVGFWFVVYYPACQNRVGARRSKVKDEGARRNGEDWKPGFDRCAICSCKDGRTYCRRRPCDCADPDEDLFCCPGCDNRPSSQCLDQSGRTLHRSGASWLYGCQQCRCMEGEADCWPLLCPALMCEYTAVAEGECCPRCVASPCLADSLSYDIRQTCQDPAGVARLSGDTWHMPNSPCTACTCKPPIRLISDLLVPSAMFAKPLMSPRIPLSPSD</sequence>
<dbReference type="PANTHER" id="PTHR24042:SF2">
    <property type="entry name" value="PROTEIN KINASE C-BINDING PROTEIN NELL1"/>
    <property type="match status" value="1"/>
</dbReference>
<dbReference type="GO" id="GO:0005615">
    <property type="term" value="C:extracellular space"/>
    <property type="evidence" value="ECO:0007669"/>
    <property type="project" value="TreeGrafter"/>
</dbReference>
<feature type="domain" description="VWFC" evidence="8">
    <location>
        <begin position="165"/>
        <end position="223"/>
    </location>
</feature>
<dbReference type="InterPro" id="IPR001881">
    <property type="entry name" value="EGF-like_Ca-bd_dom"/>
</dbReference>
<dbReference type="CDD" id="cd00054">
    <property type="entry name" value="EGF_CA"/>
    <property type="match status" value="1"/>
</dbReference>
<evidence type="ECO:0000256" key="6">
    <source>
        <dbReference type="PROSITE-ProRule" id="PRU00076"/>
    </source>
</evidence>
<dbReference type="PROSITE" id="PS50026">
    <property type="entry name" value="EGF_3"/>
    <property type="match status" value="2"/>
</dbReference>
<dbReference type="GO" id="GO:0045667">
    <property type="term" value="P:regulation of osteoblast differentiation"/>
    <property type="evidence" value="ECO:0007669"/>
    <property type="project" value="TreeGrafter"/>
</dbReference>
<dbReference type="PROSITE" id="PS01208">
    <property type="entry name" value="VWFC_1"/>
    <property type="match status" value="1"/>
</dbReference>
<accession>A0A6A4TC37</accession>
<dbReference type="Pfam" id="PF07645">
    <property type="entry name" value="EGF_CA"/>
    <property type="match status" value="1"/>
</dbReference>
<dbReference type="InterPro" id="IPR018097">
    <property type="entry name" value="EGF_Ca-bd_CS"/>
</dbReference>
<evidence type="ECO:0000313" key="10">
    <source>
        <dbReference type="Proteomes" id="UP000438429"/>
    </source>
</evidence>
<keyword evidence="2" id="KW-0732">Signal</keyword>
<comment type="caution">
    <text evidence="9">The sequence shown here is derived from an EMBL/GenBank/DDBJ whole genome shotgun (WGS) entry which is preliminary data.</text>
</comment>
<feature type="disulfide bond" evidence="6">
    <location>
        <begin position="28"/>
        <end position="37"/>
    </location>
</feature>
<evidence type="ECO:0000313" key="9">
    <source>
        <dbReference type="EMBL" id="KAF0042815.1"/>
    </source>
</evidence>
<name>A0A6A4TC37_SCOMX</name>
<dbReference type="SUPFAM" id="SSF57196">
    <property type="entry name" value="EGF/Laminin"/>
    <property type="match status" value="2"/>
</dbReference>
<evidence type="ECO:0000256" key="1">
    <source>
        <dbReference type="ARBA" id="ARBA00022536"/>
    </source>
</evidence>
<dbReference type="GO" id="GO:0030855">
    <property type="term" value="P:epithelial cell differentiation"/>
    <property type="evidence" value="ECO:0007669"/>
    <property type="project" value="UniProtKB-ARBA"/>
</dbReference>
<dbReference type="FunFam" id="2.10.25.10:FF:000038">
    <property type="entry name" value="Fibrillin 2"/>
    <property type="match status" value="1"/>
</dbReference>
<evidence type="ECO:0000259" key="8">
    <source>
        <dbReference type="PROSITE" id="PS50184"/>
    </source>
</evidence>
<evidence type="ECO:0008006" key="11">
    <source>
        <dbReference type="Google" id="ProtNLM"/>
    </source>
</evidence>
<dbReference type="EMBL" id="VEVO01000004">
    <property type="protein sequence ID" value="KAF0042815.1"/>
    <property type="molecule type" value="Genomic_DNA"/>
</dbReference>
<gene>
    <name evidence="9" type="ORF">F2P81_004152</name>
</gene>
<dbReference type="InterPro" id="IPR051586">
    <property type="entry name" value="PKC-binding_NELL"/>
</dbReference>
<dbReference type="InterPro" id="IPR049883">
    <property type="entry name" value="NOTCH1_EGF-like"/>
</dbReference>
<keyword evidence="4 6" id="KW-1015">Disulfide bond</keyword>
<dbReference type="GO" id="GO:0005509">
    <property type="term" value="F:calcium ion binding"/>
    <property type="evidence" value="ECO:0007669"/>
    <property type="project" value="InterPro"/>
</dbReference>
<dbReference type="AlphaFoldDB" id="A0A6A4TC37"/>
<evidence type="ECO:0000259" key="7">
    <source>
        <dbReference type="PROSITE" id="PS50026"/>
    </source>
</evidence>
<keyword evidence="3" id="KW-0677">Repeat</keyword>
<dbReference type="GO" id="GO:0005080">
    <property type="term" value="F:protein kinase C binding"/>
    <property type="evidence" value="ECO:0007669"/>
    <property type="project" value="TreeGrafter"/>
</dbReference>
<evidence type="ECO:0000256" key="2">
    <source>
        <dbReference type="ARBA" id="ARBA00022729"/>
    </source>
</evidence>
<keyword evidence="5" id="KW-0325">Glycoprotein</keyword>
<dbReference type="Proteomes" id="UP000438429">
    <property type="component" value="Unassembled WGS sequence"/>
</dbReference>
<dbReference type="Pfam" id="PF00093">
    <property type="entry name" value="VWC"/>
    <property type="match status" value="1"/>
</dbReference>
<evidence type="ECO:0000256" key="3">
    <source>
        <dbReference type="ARBA" id="ARBA00022737"/>
    </source>
</evidence>